<dbReference type="SUPFAM" id="SSF50729">
    <property type="entry name" value="PH domain-like"/>
    <property type="match status" value="1"/>
</dbReference>
<dbReference type="InterPro" id="IPR013625">
    <property type="entry name" value="PTB"/>
</dbReference>
<comment type="caution">
    <text evidence="7">The sequence shown here is derived from an EMBL/GenBank/DDBJ whole genome shotgun (WGS) entry which is preliminary data.</text>
</comment>
<evidence type="ECO:0000256" key="2">
    <source>
        <dbReference type="ARBA" id="ARBA00007881"/>
    </source>
</evidence>
<evidence type="ECO:0000256" key="1">
    <source>
        <dbReference type="ARBA" id="ARBA00004246"/>
    </source>
</evidence>
<dbReference type="Gene3D" id="3.30.505.10">
    <property type="entry name" value="SH2 domain"/>
    <property type="match status" value="1"/>
</dbReference>
<keyword evidence="3 4" id="KW-0727">SH2 domain</keyword>
<reference evidence="7 8" key="1">
    <citation type="submission" date="2019-09" db="EMBL/GenBank/DDBJ databases">
        <title>Bird 10,000 Genomes (B10K) Project - Family phase.</title>
        <authorList>
            <person name="Zhang G."/>
        </authorList>
    </citation>
    <scope>NUCLEOTIDE SEQUENCE [LARGE SCALE GENOMIC DNA]</scope>
    <source>
        <strain evidence="7">B10K-CU-031-20</strain>
    </source>
</reference>
<dbReference type="InterPro" id="IPR000980">
    <property type="entry name" value="SH2"/>
</dbReference>
<proteinExistence type="inferred from homology"/>
<accession>A0A7K8R6I0</accession>
<dbReference type="SUPFAM" id="SSF55550">
    <property type="entry name" value="SH2 domain"/>
    <property type="match status" value="1"/>
</dbReference>
<dbReference type="InterPro" id="IPR051484">
    <property type="entry name" value="Tensin_PTEN_phosphatase"/>
</dbReference>
<feature type="region of interest" description="Disordered" evidence="5">
    <location>
        <begin position="277"/>
        <end position="328"/>
    </location>
</feature>
<dbReference type="InterPro" id="IPR006020">
    <property type="entry name" value="PTB/PI_dom"/>
</dbReference>
<dbReference type="PROSITE" id="PS50001">
    <property type="entry name" value="SH2"/>
    <property type="match status" value="1"/>
</dbReference>
<protein>
    <submittedName>
        <fullName evidence="7">TENS4 protein</fullName>
    </submittedName>
</protein>
<feature type="compositionally biased region" description="Low complexity" evidence="5">
    <location>
        <begin position="341"/>
        <end position="354"/>
    </location>
</feature>
<dbReference type="PANTHER" id="PTHR45734">
    <property type="entry name" value="TENSIN"/>
    <property type="match status" value="1"/>
</dbReference>
<dbReference type="PANTHER" id="PTHR45734:SF6">
    <property type="entry name" value="TENSIN-4"/>
    <property type="match status" value="1"/>
</dbReference>
<dbReference type="InterPro" id="IPR011993">
    <property type="entry name" value="PH-like_dom_sf"/>
</dbReference>
<evidence type="ECO:0000256" key="3">
    <source>
        <dbReference type="ARBA" id="ARBA00022999"/>
    </source>
</evidence>
<comment type="subcellular location">
    <subcellularLocation>
        <location evidence="1">Cell junction</location>
        <location evidence="1">Focal adhesion</location>
    </subcellularLocation>
</comment>
<evidence type="ECO:0000256" key="5">
    <source>
        <dbReference type="SAM" id="MobiDB-lite"/>
    </source>
</evidence>
<dbReference type="Pfam" id="PF08416">
    <property type="entry name" value="PTB"/>
    <property type="match status" value="1"/>
</dbReference>
<dbReference type="Gene3D" id="2.30.29.30">
    <property type="entry name" value="Pleckstrin-homology domain (PH domain)/Phosphotyrosine-binding domain (PTB)"/>
    <property type="match status" value="1"/>
</dbReference>
<feature type="compositionally biased region" description="Polar residues" evidence="5">
    <location>
        <begin position="277"/>
        <end position="300"/>
    </location>
</feature>
<evidence type="ECO:0000256" key="4">
    <source>
        <dbReference type="PROSITE-ProRule" id="PRU00191"/>
    </source>
</evidence>
<keyword evidence="8" id="KW-1185">Reference proteome</keyword>
<dbReference type="InterPro" id="IPR036860">
    <property type="entry name" value="SH2_dom_sf"/>
</dbReference>
<gene>
    <name evidence="7" type="primary">Tns4</name>
    <name evidence="7" type="ORF">SMICAP_R08700</name>
</gene>
<evidence type="ECO:0000259" key="6">
    <source>
        <dbReference type="PROSITE" id="PS50001"/>
    </source>
</evidence>
<organism evidence="7 8">
    <name type="scientific">Smithornis capensis</name>
    <dbReference type="NCBI Taxonomy" id="363769"/>
    <lineage>
        <taxon>Eukaryota</taxon>
        <taxon>Metazoa</taxon>
        <taxon>Chordata</taxon>
        <taxon>Craniata</taxon>
        <taxon>Vertebrata</taxon>
        <taxon>Euteleostomi</taxon>
        <taxon>Archelosauria</taxon>
        <taxon>Archosauria</taxon>
        <taxon>Dinosauria</taxon>
        <taxon>Saurischia</taxon>
        <taxon>Theropoda</taxon>
        <taxon>Coelurosauria</taxon>
        <taxon>Aves</taxon>
        <taxon>Neognathae</taxon>
        <taxon>Neoaves</taxon>
        <taxon>Telluraves</taxon>
        <taxon>Australaves</taxon>
        <taxon>Passeriformes</taxon>
        <taxon>Eurylaimidae</taxon>
        <taxon>Smithornis</taxon>
    </lineage>
</organism>
<dbReference type="SMART" id="SM00462">
    <property type="entry name" value="PTB"/>
    <property type="match status" value="1"/>
</dbReference>
<dbReference type="GO" id="GO:0005925">
    <property type="term" value="C:focal adhesion"/>
    <property type="evidence" value="ECO:0007669"/>
    <property type="project" value="UniProtKB-SubCell"/>
</dbReference>
<evidence type="ECO:0000313" key="8">
    <source>
        <dbReference type="Proteomes" id="UP000567624"/>
    </source>
</evidence>
<feature type="region of interest" description="Disordered" evidence="5">
    <location>
        <begin position="386"/>
        <end position="412"/>
    </location>
</feature>
<feature type="compositionally biased region" description="Low complexity" evidence="5">
    <location>
        <begin position="308"/>
        <end position="322"/>
    </location>
</feature>
<dbReference type="Proteomes" id="UP000567624">
    <property type="component" value="Unassembled WGS sequence"/>
</dbReference>
<feature type="domain" description="SH2" evidence="6">
    <location>
        <begin position="450"/>
        <end position="554"/>
    </location>
</feature>
<dbReference type="Pfam" id="PF00017">
    <property type="entry name" value="SH2"/>
    <property type="match status" value="1"/>
</dbReference>
<feature type="region of interest" description="Disordered" evidence="5">
    <location>
        <begin position="341"/>
        <end position="364"/>
    </location>
</feature>
<feature type="compositionally biased region" description="Low complexity" evidence="5">
    <location>
        <begin position="174"/>
        <end position="190"/>
    </location>
</feature>
<comment type="similarity">
    <text evidence="2">Belongs to the PTEN phosphatase protein family.</text>
</comment>
<feature type="region of interest" description="Disordered" evidence="5">
    <location>
        <begin position="61"/>
        <end position="103"/>
    </location>
</feature>
<dbReference type="EMBL" id="VWYW01001583">
    <property type="protein sequence ID" value="NXF13479.1"/>
    <property type="molecule type" value="Genomic_DNA"/>
</dbReference>
<feature type="compositionally biased region" description="Basic and acidic residues" evidence="5">
    <location>
        <begin position="147"/>
        <end position="160"/>
    </location>
</feature>
<dbReference type="SMART" id="SM00252">
    <property type="entry name" value="SH2"/>
    <property type="match status" value="1"/>
</dbReference>
<dbReference type="InterPro" id="IPR033929">
    <property type="entry name" value="Tensin_PTB"/>
</dbReference>
<feature type="non-terminal residue" evidence="7">
    <location>
        <position position="709"/>
    </location>
</feature>
<dbReference type="AlphaFoldDB" id="A0A7K8R6I0"/>
<dbReference type="CDD" id="cd01213">
    <property type="entry name" value="PTB_tensin"/>
    <property type="match status" value="1"/>
</dbReference>
<name>A0A7K8R6I0_9PASS</name>
<feature type="non-terminal residue" evidence="7">
    <location>
        <position position="1"/>
    </location>
</feature>
<feature type="region of interest" description="Disordered" evidence="5">
    <location>
        <begin position="126"/>
        <end position="249"/>
    </location>
</feature>
<evidence type="ECO:0000313" key="7">
    <source>
        <dbReference type="EMBL" id="NXF13479.1"/>
    </source>
</evidence>
<sequence>MSQVIRTHVLRVGQSVCVSSPEESKSLHPAGFPGCSVYYSTESWAGPGPVVAPQPRLLPGGRLYGAHPVQGKGQQDSCLDRAPGPSQPQQEESTGVDPEAQPVSPSLDITIETLNQLILEIDPTFQPLTCRPGKDPGQAATRGDPVATKKQEPEAIDIKYIELTPGRAAGPELPQGSPSPSGTPSSRSPQANGFLTQKGGLGGKYSTSDSVVFSSPPGPSSPQSGTLSSSKASESITVPRQCPAGHTDTNSCSPGALGALDHLLKPVHVVRAQQTGSWVSQLSTSPGSDTSYVLGSSTHSLHNEDSDAPAAACSSPASSLGSPCPPSPAMVPLSREVFAQPRAGSSPGASSPAQKGQASSCPPSILTSTTDIPVLLVNGCLEPGDGSPREAKGLPPGCATKPPQPGCSPAPRLGGLNNALSAPALACVPDSPPGAGQPTMKFVMDTSKFWFKPSISRDRAIQLLRDKEPGTFLVRDSTSFRGSFGLAMKVPSSPNSHTGGDSSDLVRHFLIESSTKGVHLKGASEELYFGSLSAFVYQHAITPLALPCRLSIPTRGRALQDGPWEPALALARAEPGSVPAVCNVLYLSSVNVETLTGAPAILKGISCTLELETLPTPTLVHLRVTEQGVTLTDVQRKVFFRRHYPLAAIRFCGMDPENRNLSLLSQRIFGFVAKSQTDSGNLCHLFAEYDTVQPVSLVIDLLRQLLPGP</sequence>
<feature type="compositionally biased region" description="Low complexity" evidence="5">
    <location>
        <begin position="208"/>
        <end position="230"/>
    </location>
</feature>